<accession>A0A834JN39</accession>
<name>A0A834JN39_VESPE</name>
<evidence type="ECO:0000256" key="1">
    <source>
        <dbReference type="SAM" id="MobiDB-lite"/>
    </source>
</evidence>
<dbReference type="EMBL" id="JACSDY010000023">
    <property type="protein sequence ID" value="KAF7390521.1"/>
    <property type="molecule type" value="Genomic_DNA"/>
</dbReference>
<comment type="caution">
    <text evidence="2">The sequence shown here is derived from an EMBL/GenBank/DDBJ whole genome shotgun (WGS) entry which is preliminary data.</text>
</comment>
<evidence type="ECO:0000313" key="2">
    <source>
        <dbReference type="EMBL" id="KAF7390521.1"/>
    </source>
</evidence>
<keyword evidence="3" id="KW-1185">Reference proteome</keyword>
<gene>
    <name evidence="2" type="ORF">H0235_017683</name>
</gene>
<proteinExistence type="predicted"/>
<dbReference type="Proteomes" id="UP000600918">
    <property type="component" value="Unassembled WGS sequence"/>
</dbReference>
<sequence>MSEIKNRKKEKEEEVEVEVEEEEEEVRAVVMVVVVVVVEEEEEEGKGDEVETKRGRRRRETNMPFHYKGNIVRSSLRGITSLHNLMNGFGQRVPSPVCSLVISINPPEAYLAAPRRTLK</sequence>
<dbReference type="AlphaFoldDB" id="A0A834JN39"/>
<feature type="region of interest" description="Disordered" evidence="1">
    <location>
        <begin position="41"/>
        <end position="62"/>
    </location>
</feature>
<reference evidence="2" key="1">
    <citation type="journal article" date="2020" name="G3 (Bethesda)">
        <title>High-Quality Assemblies for Three Invasive Social Wasps from the &lt;i&gt;Vespula&lt;/i&gt; Genus.</title>
        <authorList>
            <person name="Harrop T.W.R."/>
            <person name="Guhlin J."/>
            <person name="McLaughlin G.M."/>
            <person name="Permina E."/>
            <person name="Stockwell P."/>
            <person name="Gilligan J."/>
            <person name="Le Lec M.F."/>
            <person name="Gruber M.A.M."/>
            <person name="Quinn O."/>
            <person name="Lovegrove M."/>
            <person name="Duncan E.J."/>
            <person name="Remnant E.J."/>
            <person name="Van Eeckhoven J."/>
            <person name="Graham B."/>
            <person name="Knapp R.A."/>
            <person name="Langford K.W."/>
            <person name="Kronenberg Z."/>
            <person name="Press M.O."/>
            <person name="Eacker S.M."/>
            <person name="Wilson-Rankin E.E."/>
            <person name="Purcell J."/>
            <person name="Lester P.J."/>
            <person name="Dearden P.K."/>
        </authorList>
    </citation>
    <scope>NUCLEOTIDE SEQUENCE</scope>
    <source>
        <strain evidence="2">Volc-1</strain>
    </source>
</reference>
<organism evidence="2 3">
    <name type="scientific">Vespula pensylvanica</name>
    <name type="common">Western yellow jacket</name>
    <name type="synonym">Wasp</name>
    <dbReference type="NCBI Taxonomy" id="30213"/>
    <lineage>
        <taxon>Eukaryota</taxon>
        <taxon>Metazoa</taxon>
        <taxon>Ecdysozoa</taxon>
        <taxon>Arthropoda</taxon>
        <taxon>Hexapoda</taxon>
        <taxon>Insecta</taxon>
        <taxon>Pterygota</taxon>
        <taxon>Neoptera</taxon>
        <taxon>Endopterygota</taxon>
        <taxon>Hymenoptera</taxon>
        <taxon>Apocrita</taxon>
        <taxon>Aculeata</taxon>
        <taxon>Vespoidea</taxon>
        <taxon>Vespidae</taxon>
        <taxon>Vespinae</taxon>
        <taxon>Vespula</taxon>
    </lineage>
</organism>
<protein>
    <submittedName>
        <fullName evidence="2">Uncharacterized protein</fullName>
    </submittedName>
</protein>
<evidence type="ECO:0000313" key="3">
    <source>
        <dbReference type="Proteomes" id="UP000600918"/>
    </source>
</evidence>